<reference evidence="3 4" key="1">
    <citation type="submission" date="2021-03" db="EMBL/GenBank/DDBJ databases">
        <authorList>
            <person name="Xin L."/>
        </authorList>
    </citation>
    <scope>NUCLEOTIDE SEQUENCE [LARGE SCALE GENOMIC DNA]</scope>
    <source>
        <strain evidence="3 4">XHU 5031</strain>
    </source>
</reference>
<dbReference type="SUPFAM" id="SSF53474">
    <property type="entry name" value="alpha/beta-Hydrolases"/>
    <property type="match status" value="1"/>
</dbReference>
<dbReference type="InterPro" id="IPR050955">
    <property type="entry name" value="Plant_Biomass_Hydrol_Est"/>
</dbReference>
<evidence type="ECO:0000313" key="3">
    <source>
        <dbReference type="EMBL" id="MBO0610756.1"/>
    </source>
</evidence>
<evidence type="ECO:0000256" key="1">
    <source>
        <dbReference type="ARBA" id="ARBA00022729"/>
    </source>
</evidence>
<sequence length="308" mass="33424">MTRIVPMRIAVDGHRRTFSLVEGRGPAGSGGRALVLVFHGSRQTGAIHRRFTGGMFDALAESGAAAVAYLDGYRGNWNDAREENAFPARTERVDDVAFTRRVITDLAASHDIDLRRVYAVGYSNGGQMVLRLIHEVPEWFAGAAIIAATMPVPESFLAPASVPATAPMPVLLIHGTKDPIVPYDGGGFPVWVRRIFRVDGRSMSAPGTARHLARRNGITAEPVVTEFRAGGRGRGRTWTEQTDHLEEGRPPVRLLTVHDGGHTVPGPHRAPFILGRTAQNFSTASLLAEFLRIDRTDDEGPNPAARTT</sequence>
<evidence type="ECO:0000259" key="2">
    <source>
        <dbReference type="Pfam" id="PF02230"/>
    </source>
</evidence>
<dbReference type="Pfam" id="PF02230">
    <property type="entry name" value="Abhydrolase_2"/>
    <property type="match status" value="1"/>
</dbReference>
<dbReference type="PANTHER" id="PTHR43037">
    <property type="entry name" value="UNNAMED PRODUCT-RELATED"/>
    <property type="match status" value="1"/>
</dbReference>
<organism evidence="3 4">
    <name type="scientific">Myceligenerans salitolerans</name>
    <dbReference type="NCBI Taxonomy" id="1230528"/>
    <lineage>
        <taxon>Bacteria</taxon>
        <taxon>Bacillati</taxon>
        <taxon>Actinomycetota</taxon>
        <taxon>Actinomycetes</taxon>
        <taxon>Micrococcales</taxon>
        <taxon>Promicromonosporaceae</taxon>
        <taxon>Myceligenerans</taxon>
    </lineage>
</organism>
<name>A0ABS3IDS1_9MICO</name>
<keyword evidence="1" id="KW-0732">Signal</keyword>
<evidence type="ECO:0000313" key="4">
    <source>
        <dbReference type="Proteomes" id="UP000664617"/>
    </source>
</evidence>
<reference evidence="4" key="2">
    <citation type="submission" date="2023-07" db="EMBL/GenBank/DDBJ databases">
        <title>Myceligenerans salitolerans sp. nov., a halotolerant actinomycete isolated from a salt lake in Xinjiang, China.</title>
        <authorList>
            <person name="Guan T."/>
        </authorList>
    </citation>
    <scope>NUCLEOTIDE SEQUENCE [LARGE SCALE GENOMIC DNA]</scope>
    <source>
        <strain evidence="4">XHU 5031</strain>
    </source>
</reference>
<protein>
    <recommendedName>
        <fullName evidence="2">Phospholipase/carboxylesterase/thioesterase domain-containing protein</fullName>
    </recommendedName>
</protein>
<gene>
    <name evidence="3" type="ORF">J0911_17160</name>
</gene>
<dbReference type="RefSeq" id="WP_207276662.1">
    <property type="nucleotide sequence ID" value="NZ_JAFMPK010000047.1"/>
</dbReference>
<accession>A0ABS3IDS1</accession>
<dbReference type="InterPro" id="IPR003140">
    <property type="entry name" value="PLipase/COase/thioEstase"/>
</dbReference>
<dbReference type="EMBL" id="JAFMPK010000047">
    <property type="protein sequence ID" value="MBO0610756.1"/>
    <property type="molecule type" value="Genomic_DNA"/>
</dbReference>
<proteinExistence type="predicted"/>
<feature type="domain" description="Phospholipase/carboxylesterase/thioesterase" evidence="2">
    <location>
        <begin position="106"/>
        <end position="183"/>
    </location>
</feature>
<dbReference type="Gene3D" id="3.40.50.1820">
    <property type="entry name" value="alpha/beta hydrolase"/>
    <property type="match status" value="1"/>
</dbReference>
<dbReference type="PANTHER" id="PTHR43037:SF1">
    <property type="entry name" value="BLL1128 PROTEIN"/>
    <property type="match status" value="1"/>
</dbReference>
<dbReference type="Proteomes" id="UP000664617">
    <property type="component" value="Unassembled WGS sequence"/>
</dbReference>
<dbReference type="InterPro" id="IPR029058">
    <property type="entry name" value="AB_hydrolase_fold"/>
</dbReference>
<keyword evidence="4" id="KW-1185">Reference proteome</keyword>
<comment type="caution">
    <text evidence="3">The sequence shown here is derived from an EMBL/GenBank/DDBJ whole genome shotgun (WGS) entry which is preliminary data.</text>
</comment>